<comment type="caution">
    <text evidence="1">The sequence shown here is derived from an EMBL/GenBank/DDBJ whole genome shotgun (WGS) entry which is preliminary data.</text>
</comment>
<dbReference type="Proteomes" id="UP000322362">
    <property type="component" value="Unassembled WGS sequence"/>
</dbReference>
<accession>A0A5D4GR50</accession>
<proteinExistence type="predicted"/>
<dbReference type="SUPFAM" id="SSF54427">
    <property type="entry name" value="NTF2-like"/>
    <property type="match status" value="1"/>
</dbReference>
<keyword evidence="2" id="KW-1185">Reference proteome</keyword>
<dbReference type="Gene3D" id="3.10.450.50">
    <property type="match status" value="1"/>
</dbReference>
<protein>
    <recommendedName>
        <fullName evidence="3">SnoaL-like domain-containing protein</fullName>
    </recommendedName>
</protein>
<dbReference type="EMBL" id="VTAV01000031">
    <property type="protein sequence ID" value="TYR30827.1"/>
    <property type="molecule type" value="Genomic_DNA"/>
</dbReference>
<evidence type="ECO:0008006" key="3">
    <source>
        <dbReference type="Google" id="ProtNLM"/>
    </source>
</evidence>
<evidence type="ECO:0000313" key="2">
    <source>
        <dbReference type="Proteomes" id="UP000322362"/>
    </source>
</evidence>
<organism evidence="1 2">
    <name type="scientific">Sphingobacterium phlebotomi</name>
    <dbReference type="NCBI Taxonomy" id="2605433"/>
    <lineage>
        <taxon>Bacteria</taxon>
        <taxon>Pseudomonadati</taxon>
        <taxon>Bacteroidota</taxon>
        <taxon>Sphingobacteriia</taxon>
        <taxon>Sphingobacteriales</taxon>
        <taxon>Sphingobacteriaceae</taxon>
        <taxon>Sphingobacterium</taxon>
    </lineage>
</organism>
<dbReference type="AlphaFoldDB" id="A0A5D4GR50"/>
<reference evidence="1 2" key="1">
    <citation type="submission" date="2019-08" db="EMBL/GenBank/DDBJ databases">
        <title>Phlebobacter frassis gen. nov. sp. nov., a new member of family Sphingobacteriaceae isolated from sand fly rearing media.</title>
        <authorList>
            <person name="Kakumanu M.L."/>
            <person name="Marayati B.F."/>
            <person name="Wada-Katsumata A."/>
            <person name="Wasserberg G."/>
            <person name="Schal C."/>
            <person name="Apperson C.S."/>
            <person name="Ponnusamy L."/>
        </authorList>
    </citation>
    <scope>NUCLEOTIDE SEQUENCE [LARGE SCALE GENOMIC DNA]</scope>
    <source>
        <strain evidence="1 2">SSI9</strain>
    </source>
</reference>
<sequence>MVNKSEKDQNLPKNAGEIIFNKLLMGLNDSAEAVIDLFHPNTTVEFPYASSLGTTPKMNFEEWYNYLKGGLPSMPNIKYDSIRVYQVDEQTYWTEVYGETRIPTTGQLYQQNWVMYFTLKEGLINFYREYWDPYAVVNAFGNGDLEAVKAVFNTVEK</sequence>
<name>A0A5D4GR50_9SPHI</name>
<evidence type="ECO:0000313" key="1">
    <source>
        <dbReference type="EMBL" id="TYR30827.1"/>
    </source>
</evidence>
<dbReference type="InterPro" id="IPR032710">
    <property type="entry name" value="NTF2-like_dom_sf"/>
</dbReference>
<dbReference type="RefSeq" id="WP_148921331.1">
    <property type="nucleotide sequence ID" value="NZ_VTAV01000031.1"/>
</dbReference>
<gene>
    <name evidence="1" type="ORF">FXV77_21635</name>
</gene>